<sequence>MNDSIVITALITVFVAVAFSSSRILEGRVRGSLNENKNEAESETMVYLLPEGQRTLQDRSGMAAIEQAVEAQEYGDSRRDRSGREKAGRDRQKEQDKPESRHRLHATAKRGELM</sequence>
<comment type="caution">
    <text evidence="2">The sequence shown here is derived from an EMBL/GenBank/DDBJ whole genome shotgun (WGS) entry which is preliminary data.</text>
</comment>
<name>A0ABP1NUY1_XYLVO</name>
<evidence type="ECO:0000313" key="2">
    <source>
        <dbReference type="EMBL" id="CAL7943473.1"/>
    </source>
</evidence>
<feature type="compositionally biased region" description="Basic and acidic residues" evidence="1">
    <location>
        <begin position="75"/>
        <end position="101"/>
    </location>
</feature>
<dbReference type="Proteomes" id="UP001642520">
    <property type="component" value="Unassembled WGS sequence"/>
</dbReference>
<reference evidence="2 3" key="1">
    <citation type="submission" date="2024-08" db="EMBL/GenBank/DDBJ databases">
        <authorList>
            <person name="Will J Nash"/>
            <person name="Angela Man"/>
            <person name="Seanna McTaggart"/>
            <person name="Kendall Baker"/>
            <person name="Tom Barker"/>
            <person name="Leah Catchpole"/>
            <person name="Alex Durrant"/>
            <person name="Karim Gharbi"/>
            <person name="Naomi Irish"/>
            <person name="Gemy Kaithakottil"/>
            <person name="Debby Ku"/>
            <person name="Aaliyah Providence"/>
            <person name="Felix Shaw"/>
            <person name="David Swarbreck"/>
            <person name="Chris Watkins"/>
            <person name="Ann M. McCartney"/>
            <person name="Giulio Formenti"/>
            <person name="Alice Mouton"/>
            <person name="Noel Vella"/>
            <person name="Bjorn M von Reumont"/>
            <person name="Adriana Vella"/>
            <person name="Wilfried Haerty"/>
        </authorList>
    </citation>
    <scope>NUCLEOTIDE SEQUENCE [LARGE SCALE GENOMIC DNA]</scope>
</reference>
<gene>
    <name evidence="2" type="ORF">XYLVIOL_LOCUS6117</name>
</gene>
<evidence type="ECO:0000313" key="3">
    <source>
        <dbReference type="Proteomes" id="UP001642520"/>
    </source>
</evidence>
<protein>
    <submittedName>
        <fullName evidence="2">Uncharacterized protein</fullName>
    </submittedName>
</protein>
<proteinExistence type="predicted"/>
<keyword evidence="3" id="KW-1185">Reference proteome</keyword>
<dbReference type="EMBL" id="CAXAJV020001293">
    <property type="protein sequence ID" value="CAL7943473.1"/>
    <property type="molecule type" value="Genomic_DNA"/>
</dbReference>
<organism evidence="2 3">
    <name type="scientific">Xylocopa violacea</name>
    <name type="common">Violet carpenter bee</name>
    <name type="synonym">Apis violacea</name>
    <dbReference type="NCBI Taxonomy" id="135666"/>
    <lineage>
        <taxon>Eukaryota</taxon>
        <taxon>Metazoa</taxon>
        <taxon>Ecdysozoa</taxon>
        <taxon>Arthropoda</taxon>
        <taxon>Hexapoda</taxon>
        <taxon>Insecta</taxon>
        <taxon>Pterygota</taxon>
        <taxon>Neoptera</taxon>
        <taxon>Endopterygota</taxon>
        <taxon>Hymenoptera</taxon>
        <taxon>Apocrita</taxon>
        <taxon>Aculeata</taxon>
        <taxon>Apoidea</taxon>
        <taxon>Anthophila</taxon>
        <taxon>Apidae</taxon>
        <taxon>Xylocopa</taxon>
        <taxon>Xylocopa</taxon>
    </lineage>
</organism>
<feature type="region of interest" description="Disordered" evidence="1">
    <location>
        <begin position="69"/>
        <end position="114"/>
    </location>
</feature>
<accession>A0ABP1NUY1</accession>
<evidence type="ECO:0000256" key="1">
    <source>
        <dbReference type="SAM" id="MobiDB-lite"/>
    </source>
</evidence>